<dbReference type="EMBL" id="JAVRRD010000022">
    <property type="protein sequence ID" value="KAK5048332.1"/>
    <property type="molecule type" value="Genomic_DNA"/>
</dbReference>
<feature type="domain" description="Insecticide toxin TcdB middle/C-terminal" evidence="6">
    <location>
        <begin position="906"/>
        <end position="1012"/>
    </location>
</feature>
<dbReference type="InterPro" id="IPR050708">
    <property type="entry name" value="T6SS_VgrG/RHS"/>
</dbReference>
<dbReference type="GO" id="GO:0005576">
    <property type="term" value="C:extracellular region"/>
    <property type="evidence" value="ECO:0007669"/>
    <property type="project" value="UniProtKB-SubCell"/>
</dbReference>
<feature type="region of interest" description="Disordered" evidence="5">
    <location>
        <begin position="1"/>
        <end position="67"/>
    </location>
</feature>
<evidence type="ECO:0000259" key="7">
    <source>
        <dbReference type="Pfam" id="PF12256"/>
    </source>
</evidence>
<dbReference type="Pfam" id="PF12256">
    <property type="entry name" value="TcdB_toxin_midN"/>
    <property type="match status" value="1"/>
</dbReference>
<protein>
    <recommendedName>
        <fullName evidence="10">SpvB-domain-containing protein</fullName>
    </recommendedName>
</protein>
<dbReference type="InterPro" id="IPR022045">
    <property type="entry name" value="TcdB_toxin_mid/N"/>
</dbReference>
<dbReference type="Proteomes" id="UP001358417">
    <property type="component" value="Unassembled WGS sequence"/>
</dbReference>
<dbReference type="InterPro" id="IPR022044">
    <property type="entry name" value="TcdB_toxin_mid/C"/>
</dbReference>
<dbReference type="InterPro" id="IPR003284">
    <property type="entry name" value="Sal_SpvB"/>
</dbReference>
<dbReference type="InterPro" id="IPR028994">
    <property type="entry name" value="Integrin_alpha_N"/>
</dbReference>
<reference evidence="8 9" key="1">
    <citation type="submission" date="2023-08" db="EMBL/GenBank/DDBJ databases">
        <title>Black Yeasts Isolated from many extreme environments.</title>
        <authorList>
            <person name="Coleine C."/>
            <person name="Stajich J.E."/>
            <person name="Selbmann L."/>
        </authorList>
    </citation>
    <scope>NUCLEOTIDE SEQUENCE [LARGE SCALE GENOMIC DNA]</scope>
    <source>
        <strain evidence="8 9">CCFEE 5792</strain>
    </source>
</reference>
<evidence type="ECO:0000313" key="9">
    <source>
        <dbReference type="Proteomes" id="UP001358417"/>
    </source>
</evidence>
<dbReference type="GO" id="GO:0005737">
    <property type="term" value="C:cytoplasm"/>
    <property type="evidence" value="ECO:0007669"/>
    <property type="project" value="InterPro"/>
</dbReference>
<keyword evidence="4" id="KW-0843">Virulence</keyword>
<keyword evidence="9" id="KW-1185">Reference proteome</keyword>
<dbReference type="PANTHER" id="PTHR32305:SF15">
    <property type="entry name" value="PROTEIN RHSA-RELATED"/>
    <property type="match status" value="1"/>
</dbReference>
<dbReference type="Pfam" id="PF03534">
    <property type="entry name" value="SpvB"/>
    <property type="match status" value="1"/>
</dbReference>
<dbReference type="InterPro" id="IPR022385">
    <property type="entry name" value="Rhs_assc_core"/>
</dbReference>
<dbReference type="InterPro" id="IPR013517">
    <property type="entry name" value="FG-GAP"/>
</dbReference>
<dbReference type="RefSeq" id="XP_064703790.1">
    <property type="nucleotide sequence ID" value="XM_064849566.1"/>
</dbReference>
<sequence>MASKSHRTVNEDVGQGSQPKHWAAKASHSSQTAQEVAQGEIKQNEGPSYAPPSFKTSFTTSGKGGGAVRSLGEKMEVNAANGTLSFSIPVATSDSRSGFQPQLNLSYDSGHGNGPFGFGWGISIPSISRNTSRGIPVYDDEKDVFMLTGLEDLVPLLDGTKLVETVVEEYCVRQYQPRVISDSIRIERWSKLADPEDIHWRTISNQNTTTIYGWTDNSRLVDRSERPARIFSWLSCYSYDSYGNAMSYEYKSENEAGVEANELLWEKNRSSQVRERQRYIKSIKYGNKYPARDPADWDVVIQPTDWMFELIFDYGEHHATFPTTQEEHPWPVRKDQFSRCNIGFEVRSYRLCRRFLMFHHFPDELKRSDSLVSSTNLIYDEEDRGTFLSSVTICGHSAPETGGQAAYITEMMPPIKFEYSTVPSPEELELCSAQTANVLSLPNAGSILAEWVDLNGDGIPGILSRQRDGRMWYQRNCSTLKKSPELEFGAAECLTQQPSFGYKEGYYLEDLGGTGQLDLVCLDAQGRLHGYFERVNSELWADFATFTTIPTEPMISKGLVRTDLTGNGLLDVLRPSDAHHTSWQPCLGKAGFSDYRMVQFTGKDMPRMTSNDNVAVYHADMTGDGLSDLVLISNGDVAYWANLGHGVFGAKTQMAHAPVFDNDFSFNLSRVRLIDVDGSGTADLLYLLPEGGANLYYNLSGNSWSSAVLISSFPQIDQTSSVFALDLLGTGTACLCWSQPSMSAGGQTALRYLDLMGSQKPHLLVKVCNEMGSTTEASYTPSTDFCLQDEAEYKPWTTKLPFPVQCVKEVITTDQITGIKKGVKYRYHDGYFDGEEREFRGFGMVEQINEEIFPLPGAKPFRDSCSMTRTWYNTGSAQPSSRALFSAATTFDRLPAHLKAEDSRQAFRALRGTVYRSEVYDGEGWNTQSVPYTATETSHQIIDIQLCTPQTKHCIFRIAPSETLETVYEGQKRDARVQHEIILAINDYGDVQESAKIKYPRTMLENVPALQAQSLAVIEVAEVDFTNAIYDAKSFRKPIPSCKRTYGLPGVVIPSVLTTEKLKLLLKEQASQSTGRINTGEQRLYFTSTTLDRRLPLGSLELYSIEAQTFDLAFTPEQLHKVATQDPSSRKASSKENLIAEAGYTDLDANGYLWRPSPVYGFRQTLQTKTELEAARTSFYVRNVTKDAFGSVSFVEMDKYKLLCTSMTDSMGNKFSTINDYKTLQPISITDLNMNYQHVTLDCFGCVLGIANQGKNGRGEGESFDDFEQYLPPEDVALFFEQPSEALAKKLLGSASDRIIYDLQRFSRNNSAGKDHSHPAPTAIGYLSRDGPGDSSAFNVRIKIIYLDGSASPFQTFEYCGTDRSRWRFAECVFTNSKKMPVRRHLPIFTDNHRPLPVNEIGGAMFLTLHDALQRQVVEISPDGTWTKVRYLSWSKSEYDAGDTVLEANPASKSGVRSLTAQLLKDISWRSWYEIHTQSADALSALRSCVYYDTPVTTHWDPSGNVLLTAESTNTETHCLSYAHDIKGNVIAEYDSRRRVTSRYEFDSLNNCIYKEYMDGGKNWQILNSLGKAFVSWDSRQIMHRTIHDKLQREIEVWVSEANAPEKLVASAVYGESCPNSTESNLRGQLWKQFDQSGATKMTSYNRRGKCTHKNYQLCQEYKDVVDWKTQVELESKVWQVQMELNYFDEITKTCNANGKWTRKVYNALGERTRVLVASSDADLALSKSWQPFILNSTFSADALPLVIEYGNGTVSSFDYDASSRQLINKRVARQSGKILENTYYTYDCMRRIVRTVNSAEQDVFFRNCRIKPESEYTYDAFGQLIAATGREQIVLASGAGNRLAPYDASTGSSRSKLLSDGIQLCAYLEEYQYDLTGNLTLVKHSPRFDDKIQGWTRRYTYEHPNMLDGSTNSNRLSYTTVSGIEERYKYDGDAGEAGHITSMPGFSSITWGFSRLMSSTSRQNVNDGTPETTYYVYNHKGDRIRKVCERSNALQPVAEGQSIKRTDTIYLDNAEIFFRFSGNGAPASTRTSSHITSTSRFAMIEEDEALDEGPLIRYEVSSSLELDDTGQIVSYEEYAPYGACTFAASGKKVEADRRYRFARYLRDAETGLDLCGDRYYAPWIGRWLSPDPIGSSGGVNLFCYSYNDPVNFKDPTGNEPKEHIPGEPKIQNLKHLSPNSSSTKQTNLYSRLEGFKTSVEEWSQTRTGQTVVTLLSIAVPAVIALSGVGGVVYTAISGASALYKLWGNIHNKTAKTSWKEIIMQELKGGLAAMVIGQIPGMTELVAHAQQALEIAQDPKAFFSSLFSTDYMVGNVANEIRRFMGDLGAGETMVAFVKDVAGFTGDAVGEADVGVLQQLKDHAQDQVEAKIHETVGEIQEKAVGKVTEKLHDVVDAHYSKASNAVFSQIAKVVENHWY</sequence>
<dbReference type="Gene3D" id="2.180.10.10">
    <property type="entry name" value="RHS repeat-associated core"/>
    <property type="match status" value="1"/>
</dbReference>
<proteinExistence type="predicted"/>
<keyword evidence="3" id="KW-0732">Signal</keyword>
<organism evidence="8 9">
    <name type="scientific">Exophiala bonariae</name>
    <dbReference type="NCBI Taxonomy" id="1690606"/>
    <lineage>
        <taxon>Eukaryota</taxon>
        <taxon>Fungi</taxon>
        <taxon>Dikarya</taxon>
        <taxon>Ascomycota</taxon>
        <taxon>Pezizomycotina</taxon>
        <taxon>Eurotiomycetes</taxon>
        <taxon>Chaetothyriomycetidae</taxon>
        <taxon>Chaetothyriales</taxon>
        <taxon>Herpotrichiellaceae</taxon>
        <taxon>Exophiala</taxon>
    </lineage>
</organism>
<evidence type="ECO:0000256" key="3">
    <source>
        <dbReference type="ARBA" id="ARBA00022729"/>
    </source>
</evidence>
<evidence type="ECO:0000256" key="1">
    <source>
        <dbReference type="ARBA" id="ARBA00004613"/>
    </source>
</evidence>
<evidence type="ECO:0000256" key="4">
    <source>
        <dbReference type="ARBA" id="ARBA00023026"/>
    </source>
</evidence>
<evidence type="ECO:0000259" key="6">
    <source>
        <dbReference type="Pfam" id="PF12255"/>
    </source>
</evidence>
<dbReference type="PRINTS" id="PR01341">
    <property type="entry name" value="SALSPVBPROT"/>
</dbReference>
<evidence type="ECO:0000256" key="2">
    <source>
        <dbReference type="ARBA" id="ARBA00022525"/>
    </source>
</evidence>
<evidence type="ECO:0000256" key="5">
    <source>
        <dbReference type="SAM" id="MobiDB-lite"/>
    </source>
</evidence>
<name>A0AAV9N2J5_9EURO</name>
<evidence type="ECO:0000313" key="8">
    <source>
        <dbReference type="EMBL" id="KAK5048332.1"/>
    </source>
</evidence>
<dbReference type="Pfam" id="PF12255">
    <property type="entry name" value="TcdB_toxin_midC"/>
    <property type="match status" value="1"/>
</dbReference>
<keyword evidence="2" id="KW-0964">Secreted</keyword>
<comment type="caution">
    <text evidence="8">The sequence shown here is derived from an EMBL/GenBank/DDBJ whole genome shotgun (WGS) entry which is preliminary data.</text>
</comment>
<dbReference type="SUPFAM" id="SSF69318">
    <property type="entry name" value="Integrin alpha N-terminal domain"/>
    <property type="match status" value="1"/>
</dbReference>
<feature type="domain" description="Insecticide toxin TcdB middle/N-terminal" evidence="7">
    <location>
        <begin position="722"/>
        <end position="850"/>
    </location>
</feature>
<dbReference type="PANTHER" id="PTHR32305">
    <property type="match status" value="1"/>
</dbReference>
<evidence type="ECO:0008006" key="10">
    <source>
        <dbReference type="Google" id="ProtNLM"/>
    </source>
</evidence>
<dbReference type="NCBIfam" id="TIGR03696">
    <property type="entry name" value="Rhs_assc_core"/>
    <property type="match status" value="1"/>
</dbReference>
<dbReference type="GeneID" id="89974176"/>
<comment type="subcellular location">
    <subcellularLocation>
        <location evidence="1">Secreted</location>
    </subcellularLocation>
</comment>
<accession>A0AAV9N2J5</accession>
<dbReference type="Pfam" id="PF13517">
    <property type="entry name" value="FG-GAP_3"/>
    <property type="match status" value="1"/>
</dbReference>
<gene>
    <name evidence="8" type="ORF">LTR84_006002</name>
</gene>